<feature type="transmembrane region" description="Helical" evidence="8">
    <location>
        <begin position="85"/>
        <end position="107"/>
    </location>
</feature>
<evidence type="ECO:0000256" key="2">
    <source>
        <dbReference type="ARBA" id="ARBA00009965"/>
    </source>
</evidence>
<comment type="subcellular location">
    <subcellularLocation>
        <location evidence="1">Membrane</location>
        <topology evidence="1">Multi-pass membrane protein</topology>
    </subcellularLocation>
</comment>
<dbReference type="GO" id="GO:0005886">
    <property type="term" value="C:plasma membrane"/>
    <property type="evidence" value="ECO:0007669"/>
    <property type="project" value="TreeGrafter"/>
</dbReference>
<dbReference type="Proteomes" id="UP001237642">
    <property type="component" value="Unassembled WGS sequence"/>
</dbReference>
<dbReference type="PANTHER" id="PTHR11706:SF77">
    <property type="entry name" value="METAL TRANSPORTER NRAMP5"/>
    <property type="match status" value="1"/>
</dbReference>
<evidence type="ECO:0000256" key="1">
    <source>
        <dbReference type="ARBA" id="ARBA00004141"/>
    </source>
</evidence>
<proteinExistence type="inferred from homology"/>
<keyword evidence="7 8" id="KW-0472">Membrane</keyword>
<protein>
    <submittedName>
        <fullName evidence="9">Uncharacterized protein</fullName>
    </submittedName>
</protein>
<keyword evidence="3" id="KW-0813">Transport</keyword>
<comment type="caution">
    <text evidence="9">The sequence shown here is derived from an EMBL/GenBank/DDBJ whole genome shotgun (WGS) entry which is preliminary data.</text>
</comment>
<evidence type="ECO:0000256" key="4">
    <source>
        <dbReference type="ARBA" id="ARBA00022692"/>
    </source>
</evidence>
<evidence type="ECO:0000256" key="8">
    <source>
        <dbReference type="SAM" id="Phobius"/>
    </source>
</evidence>
<dbReference type="AlphaFoldDB" id="A0AAD8M5C2"/>
<feature type="transmembrane region" description="Helical" evidence="8">
    <location>
        <begin position="151"/>
        <end position="173"/>
    </location>
</feature>
<dbReference type="EMBL" id="JAUIZM010000010">
    <property type="protein sequence ID" value="KAK1361366.1"/>
    <property type="molecule type" value="Genomic_DNA"/>
</dbReference>
<dbReference type="GO" id="GO:0015086">
    <property type="term" value="F:cadmium ion transmembrane transporter activity"/>
    <property type="evidence" value="ECO:0007669"/>
    <property type="project" value="TreeGrafter"/>
</dbReference>
<dbReference type="InterPro" id="IPR001046">
    <property type="entry name" value="NRAMP_fam"/>
</dbReference>
<comment type="similarity">
    <text evidence="2">Belongs to the NRAMP (TC 2.A.55) family.</text>
</comment>
<keyword evidence="4 8" id="KW-0812">Transmembrane</keyword>
<reference evidence="9" key="2">
    <citation type="submission" date="2023-05" db="EMBL/GenBank/DDBJ databases">
        <authorList>
            <person name="Schelkunov M.I."/>
        </authorList>
    </citation>
    <scope>NUCLEOTIDE SEQUENCE</scope>
    <source>
        <strain evidence="9">Hsosn_3</strain>
        <tissue evidence="9">Leaf</tissue>
    </source>
</reference>
<sequence>MTLNSASFLLKKVLGKSSSTLYAIALLASGQSSTITGTYAGQYIMQGFFDLKMKIWITNLVTRLIAIMPSLVVSIIGGTSGSGRLIIIASMILAFELPFTLIPLLKFSSSKLKMGPHTNSIYTLLFATDILHSDSFVGWLTDNSLPKVANIFIGIIVFPFIAVYIVSVIYLMFRKYTTTSFIDTTKTSQLNDAFELERAIPYREDLADIPLPK</sequence>
<feature type="transmembrane region" description="Helical" evidence="8">
    <location>
        <begin position="60"/>
        <end position="79"/>
    </location>
</feature>
<dbReference type="GO" id="GO:0005384">
    <property type="term" value="F:manganese ion transmembrane transporter activity"/>
    <property type="evidence" value="ECO:0007669"/>
    <property type="project" value="TreeGrafter"/>
</dbReference>
<evidence type="ECO:0000256" key="3">
    <source>
        <dbReference type="ARBA" id="ARBA00022448"/>
    </source>
</evidence>
<evidence type="ECO:0000313" key="10">
    <source>
        <dbReference type="Proteomes" id="UP001237642"/>
    </source>
</evidence>
<dbReference type="Pfam" id="PF01566">
    <property type="entry name" value="Nramp"/>
    <property type="match status" value="1"/>
</dbReference>
<keyword evidence="6" id="KW-0406">Ion transport</keyword>
<evidence type="ECO:0000256" key="6">
    <source>
        <dbReference type="ARBA" id="ARBA00023065"/>
    </source>
</evidence>
<gene>
    <name evidence="9" type="ORF">POM88_045840</name>
</gene>
<evidence type="ECO:0000256" key="7">
    <source>
        <dbReference type="ARBA" id="ARBA00023136"/>
    </source>
</evidence>
<dbReference type="GO" id="GO:0034755">
    <property type="term" value="P:iron ion transmembrane transport"/>
    <property type="evidence" value="ECO:0007669"/>
    <property type="project" value="TreeGrafter"/>
</dbReference>
<dbReference type="PANTHER" id="PTHR11706">
    <property type="entry name" value="SOLUTE CARRIER PROTEIN FAMILY 11 MEMBER"/>
    <property type="match status" value="1"/>
</dbReference>
<keyword evidence="10" id="KW-1185">Reference proteome</keyword>
<evidence type="ECO:0000313" key="9">
    <source>
        <dbReference type="EMBL" id="KAK1361366.1"/>
    </source>
</evidence>
<dbReference type="PRINTS" id="PR00447">
    <property type="entry name" value="NATRESASSCMP"/>
</dbReference>
<name>A0AAD8M5C2_9APIA</name>
<organism evidence="9 10">
    <name type="scientific">Heracleum sosnowskyi</name>
    <dbReference type="NCBI Taxonomy" id="360622"/>
    <lineage>
        <taxon>Eukaryota</taxon>
        <taxon>Viridiplantae</taxon>
        <taxon>Streptophyta</taxon>
        <taxon>Embryophyta</taxon>
        <taxon>Tracheophyta</taxon>
        <taxon>Spermatophyta</taxon>
        <taxon>Magnoliopsida</taxon>
        <taxon>eudicotyledons</taxon>
        <taxon>Gunneridae</taxon>
        <taxon>Pentapetalae</taxon>
        <taxon>asterids</taxon>
        <taxon>campanulids</taxon>
        <taxon>Apiales</taxon>
        <taxon>Apiaceae</taxon>
        <taxon>Apioideae</taxon>
        <taxon>apioid superclade</taxon>
        <taxon>Tordylieae</taxon>
        <taxon>Tordyliinae</taxon>
        <taxon>Heracleum</taxon>
    </lineage>
</organism>
<evidence type="ECO:0000256" key="5">
    <source>
        <dbReference type="ARBA" id="ARBA00022989"/>
    </source>
</evidence>
<keyword evidence="5 8" id="KW-1133">Transmembrane helix</keyword>
<accession>A0AAD8M5C2</accession>
<reference evidence="9" key="1">
    <citation type="submission" date="2023-02" db="EMBL/GenBank/DDBJ databases">
        <title>Genome of toxic invasive species Heracleum sosnowskyi carries increased number of genes despite the absence of recent whole-genome duplications.</title>
        <authorList>
            <person name="Schelkunov M."/>
            <person name="Shtratnikova V."/>
            <person name="Makarenko M."/>
            <person name="Klepikova A."/>
            <person name="Omelchenko D."/>
            <person name="Novikova G."/>
            <person name="Obukhova E."/>
            <person name="Bogdanov V."/>
            <person name="Penin A."/>
            <person name="Logacheva M."/>
        </authorList>
    </citation>
    <scope>NUCLEOTIDE SEQUENCE</scope>
    <source>
        <strain evidence="9">Hsosn_3</strain>
        <tissue evidence="9">Leaf</tissue>
    </source>
</reference>
<feature type="transmembrane region" description="Helical" evidence="8">
    <location>
        <begin position="20"/>
        <end position="40"/>
    </location>
</feature>